<accession>A0A4R2KWA1</accession>
<comment type="caution">
    <text evidence="2">The sequence shown here is derived from an EMBL/GenBank/DDBJ whole genome shotgun (WGS) entry which is preliminary data.</text>
</comment>
<proteinExistence type="predicted"/>
<dbReference type="RefSeq" id="WP_132545024.1">
    <property type="nucleotide sequence ID" value="NZ_SLWW01000008.1"/>
</dbReference>
<reference evidence="2 3" key="1">
    <citation type="submission" date="2019-03" db="EMBL/GenBank/DDBJ databases">
        <title>Genomic Encyclopedia of Type Strains, Phase IV (KMG-IV): sequencing the most valuable type-strain genomes for metagenomic binning, comparative biology and taxonomic classification.</title>
        <authorList>
            <person name="Goeker M."/>
        </authorList>
    </citation>
    <scope>NUCLEOTIDE SEQUENCE [LARGE SCALE GENOMIC DNA]</scope>
    <source>
        <strain evidence="2 3">DSM 4868</strain>
    </source>
</reference>
<keyword evidence="1" id="KW-0812">Transmembrane</keyword>
<dbReference type="EMBL" id="SLWW01000008">
    <property type="protein sequence ID" value="TCO70975.1"/>
    <property type="molecule type" value="Genomic_DNA"/>
</dbReference>
<gene>
    <name evidence="2" type="ORF">EV655_108220</name>
</gene>
<keyword evidence="1" id="KW-1133">Transmembrane helix</keyword>
<keyword evidence="3" id="KW-1185">Reference proteome</keyword>
<protein>
    <submittedName>
        <fullName evidence="2">Uncharacterized protein</fullName>
    </submittedName>
</protein>
<keyword evidence="1" id="KW-0472">Membrane</keyword>
<dbReference type="Proteomes" id="UP000295142">
    <property type="component" value="Unassembled WGS sequence"/>
</dbReference>
<dbReference type="OrthoDB" id="7875068at2"/>
<evidence type="ECO:0000256" key="1">
    <source>
        <dbReference type="SAM" id="Phobius"/>
    </source>
</evidence>
<evidence type="ECO:0000313" key="3">
    <source>
        <dbReference type="Proteomes" id="UP000295142"/>
    </source>
</evidence>
<dbReference type="AlphaFoldDB" id="A0A4R2KWA1"/>
<name>A0A4R2KWA1_9RHOB</name>
<evidence type="ECO:0000313" key="2">
    <source>
        <dbReference type="EMBL" id="TCO70975.1"/>
    </source>
</evidence>
<organism evidence="2 3">
    <name type="scientific">Rhodovulum euryhalinum</name>
    <dbReference type="NCBI Taxonomy" id="35805"/>
    <lineage>
        <taxon>Bacteria</taxon>
        <taxon>Pseudomonadati</taxon>
        <taxon>Pseudomonadota</taxon>
        <taxon>Alphaproteobacteria</taxon>
        <taxon>Rhodobacterales</taxon>
        <taxon>Paracoccaceae</taxon>
        <taxon>Rhodovulum</taxon>
    </lineage>
</organism>
<feature type="transmembrane region" description="Helical" evidence="1">
    <location>
        <begin position="33"/>
        <end position="52"/>
    </location>
</feature>
<sequence length="71" mass="7238">MAVAFVLCSILTGGLSAAVAAIMFDTGFMVSALAYWLGGMAGAFALIALAALRPEATSAPCHFTDPFHTTV</sequence>